<sequence length="92" mass="9932">MQRPFRAEDDESQLAQWVGRVTARWAARRDLSAAQRRALFSSLLGALARARTRTGTTSPLTGSDPGAYADTTAQEAVLRFRREAGPGASTPA</sequence>
<comment type="caution">
    <text evidence="1">The sequence shown here is derived from an EMBL/GenBank/DDBJ whole genome shotgun (WGS) entry which is preliminary data.</text>
</comment>
<reference evidence="1 2" key="1">
    <citation type="submission" date="2021-03" db="EMBL/GenBank/DDBJ databases">
        <title>Sequencing the genomes of 1000 actinobacteria strains.</title>
        <authorList>
            <person name="Klenk H.-P."/>
        </authorList>
    </citation>
    <scope>NUCLEOTIDE SEQUENCE [LARGE SCALE GENOMIC DNA]</scope>
    <source>
        <strain evidence="1 2">DSM 12936</strain>
    </source>
</reference>
<name>A0ABS4Z776_9ACTN</name>
<dbReference type="Proteomes" id="UP000758168">
    <property type="component" value="Unassembled WGS sequence"/>
</dbReference>
<accession>A0ABS4Z776</accession>
<protein>
    <submittedName>
        <fullName evidence="1">Uncharacterized protein</fullName>
    </submittedName>
</protein>
<organism evidence="1 2">
    <name type="scientific">Microlunatus capsulatus</name>
    <dbReference type="NCBI Taxonomy" id="99117"/>
    <lineage>
        <taxon>Bacteria</taxon>
        <taxon>Bacillati</taxon>
        <taxon>Actinomycetota</taxon>
        <taxon>Actinomycetes</taxon>
        <taxon>Propionibacteriales</taxon>
        <taxon>Propionibacteriaceae</taxon>
        <taxon>Microlunatus</taxon>
    </lineage>
</organism>
<evidence type="ECO:0000313" key="2">
    <source>
        <dbReference type="Proteomes" id="UP000758168"/>
    </source>
</evidence>
<keyword evidence="2" id="KW-1185">Reference proteome</keyword>
<evidence type="ECO:0000313" key="1">
    <source>
        <dbReference type="EMBL" id="MBP2416856.1"/>
    </source>
</evidence>
<proteinExistence type="predicted"/>
<dbReference type="RefSeq" id="WP_210054868.1">
    <property type="nucleotide sequence ID" value="NZ_BAAAMH010000004.1"/>
</dbReference>
<gene>
    <name evidence="1" type="ORF">JOF54_001778</name>
</gene>
<dbReference type="EMBL" id="JAGIOB010000001">
    <property type="protein sequence ID" value="MBP2416856.1"/>
    <property type="molecule type" value="Genomic_DNA"/>
</dbReference>